<dbReference type="RefSeq" id="XP_035324754.1">
    <property type="nucleotide sequence ID" value="XM_035463330.1"/>
</dbReference>
<feature type="region of interest" description="Disordered" evidence="1">
    <location>
        <begin position="181"/>
        <end position="211"/>
    </location>
</feature>
<feature type="domain" description="J" evidence="2">
    <location>
        <begin position="107"/>
        <end position="177"/>
    </location>
</feature>
<protein>
    <submittedName>
        <fullName evidence="3">DnaJ domain</fullName>
    </submittedName>
</protein>
<feature type="compositionally biased region" description="Basic and acidic residues" evidence="1">
    <location>
        <begin position="190"/>
        <end position="201"/>
    </location>
</feature>
<feature type="compositionally biased region" description="Polar residues" evidence="1">
    <location>
        <begin position="202"/>
        <end position="211"/>
    </location>
</feature>
<proteinExistence type="predicted"/>
<dbReference type="AlphaFoldDB" id="A0A9P4Z0Y0"/>
<sequence>MLSKKQTSVLSVRCCHPLTCLRVSPRAPQPLIGTHVTTGTATTSTATASSQCCRRRWYATAHHGSDNSKDRHRHSHSHSHNHHQRPHNHHHRDTAPPPAWPKTSNPSPYEIFAIGRSEPYPKRRFYQLVKLYHPDLSHAPVAALVPPDVRIERYRLVVAANILLSDPVKRRAYDVSGAGWGAGEGGTRQSAEEARAADRSWRQSPGNASRNATWEDWEQWYEARGEGRAGRARQETQYMPNGVFAMLLAMSCLIGAMLQSQRAGASGSHYLEVRDQNDQAVGQEMRRSSMALAGLSKDERVDRFLRDRENVAFHFHTSKYEEDSLPPPPSSPPAKIDNVGE</sequence>
<accession>A0A9P4Z0Y0</accession>
<evidence type="ECO:0000259" key="2">
    <source>
        <dbReference type="PROSITE" id="PS50076"/>
    </source>
</evidence>
<organism evidence="3 4">
    <name type="scientific">Geosmithia morbida</name>
    <dbReference type="NCBI Taxonomy" id="1094350"/>
    <lineage>
        <taxon>Eukaryota</taxon>
        <taxon>Fungi</taxon>
        <taxon>Dikarya</taxon>
        <taxon>Ascomycota</taxon>
        <taxon>Pezizomycotina</taxon>
        <taxon>Sordariomycetes</taxon>
        <taxon>Hypocreomycetidae</taxon>
        <taxon>Hypocreales</taxon>
        <taxon>Bionectriaceae</taxon>
        <taxon>Geosmithia</taxon>
    </lineage>
</organism>
<dbReference type="SUPFAM" id="SSF46565">
    <property type="entry name" value="Chaperone J-domain"/>
    <property type="match status" value="1"/>
</dbReference>
<reference evidence="3" key="1">
    <citation type="submission" date="2020-03" db="EMBL/GenBank/DDBJ databases">
        <title>Site-based positive gene gene selection in Geosmithia morbida across the United States reveals a broad range of putative effectors and factors for local host and environmental adapation.</title>
        <authorList>
            <person name="Onufrak A."/>
            <person name="Murdoch R.W."/>
            <person name="Gazis R."/>
            <person name="Huff M."/>
            <person name="Staton M."/>
            <person name="Klingeman W."/>
            <person name="Hadziabdic D."/>
        </authorList>
    </citation>
    <scope>NUCLEOTIDE SEQUENCE</scope>
    <source>
        <strain evidence="3">1262</strain>
    </source>
</reference>
<comment type="caution">
    <text evidence="3">The sequence shown here is derived from an EMBL/GenBank/DDBJ whole genome shotgun (WGS) entry which is preliminary data.</text>
</comment>
<dbReference type="Gene3D" id="1.10.287.110">
    <property type="entry name" value="DnaJ domain"/>
    <property type="match status" value="1"/>
</dbReference>
<evidence type="ECO:0000313" key="3">
    <source>
        <dbReference type="EMBL" id="KAF4126102.1"/>
    </source>
</evidence>
<feature type="region of interest" description="Disordered" evidence="1">
    <location>
        <begin position="316"/>
        <end position="341"/>
    </location>
</feature>
<feature type="region of interest" description="Disordered" evidence="1">
    <location>
        <begin position="63"/>
        <end position="104"/>
    </location>
</feature>
<dbReference type="Proteomes" id="UP000749293">
    <property type="component" value="Unassembled WGS sequence"/>
</dbReference>
<feature type="compositionally biased region" description="Basic residues" evidence="1">
    <location>
        <begin position="70"/>
        <end position="92"/>
    </location>
</feature>
<dbReference type="GeneID" id="55967578"/>
<name>A0A9P4Z0Y0_9HYPO</name>
<dbReference type="InterPro" id="IPR036869">
    <property type="entry name" value="J_dom_sf"/>
</dbReference>
<dbReference type="InterPro" id="IPR001623">
    <property type="entry name" value="DnaJ_domain"/>
</dbReference>
<gene>
    <name evidence="3" type="ORF">GMORB2_1348</name>
</gene>
<dbReference type="OrthoDB" id="445556at2759"/>
<dbReference type="PROSITE" id="PS50076">
    <property type="entry name" value="DNAJ_2"/>
    <property type="match status" value="1"/>
</dbReference>
<evidence type="ECO:0000313" key="4">
    <source>
        <dbReference type="Proteomes" id="UP000749293"/>
    </source>
</evidence>
<dbReference type="EMBL" id="JAANYQ010000002">
    <property type="protein sequence ID" value="KAF4126102.1"/>
    <property type="molecule type" value="Genomic_DNA"/>
</dbReference>
<evidence type="ECO:0000256" key="1">
    <source>
        <dbReference type="SAM" id="MobiDB-lite"/>
    </source>
</evidence>
<keyword evidence="4" id="KW-1185">Reference proteome</keyword>